<keyword evidence="7" id="KW-1185">Reference proteome</keyword>
<dbReference type="Pfam" id="PF13426">
    <property type="entry name" value="PAS_9"/>
    <property type="match status" value="1"/>
</dbReference>
<gene>
    <name evidence="6" type="ORF">H8K32_16930</name>
</gene>
<dbReference type="PROSITE" id="PS50112">
    <property type="entry name" value="PAS"/>
    <property type="match status" value="1"/>
</dbReference>
<dbReference type="CDD" id="cd00130">
    <property type="entry name" value="PAS"/>
    <property type="match status" value="1"/>
</dbReference>
<dbReference type="Proteomes" id="UP000634011">
    <property type="component" value="Unassembled WGS sequence"/>
</dbReference>
<dbReference type="SUPFAM" id="SSF55785">
    <property type="entry name" value="PYP-like sensor domain (PAS domain)"/>
    <property type="match status" value="1"/>
</dbReference>
<dbReference type="SMART" id="SM00267">
    <property type="entry name" value="GGDEF"/>
    <property type="match status" value="1"/>
</dbReference>
<dbReference type="Gene3D" id="3.30.450.20">
    <property type="entry name" value="PAS domain"/>
    <property type="match status" value="1"/>
</dbReference>
<dbReference type="Pfam" id="PF09084">
    <property type="entry name" value="NMT1"/>
    <property type="match status" value="1"/>
</dbReference>
<dbReference type="InterPro" id="IPR000700">
    <property type="entry name" value="PAS-assoc_C"/>
</dbReference>
<dbReference type="Gene3D" id="3.30.70.270">
    <property type="match status" value="1"/>
</dbReference>
<evidence type="ECO:0000259" key="4">
    <source>
        <dbReference type="PROSITE" id="PS50113"/>
    </source>
</evidence>
<keyword evidence="1" id="KW-1133">Transmembrane helix</keyword>
<dbReference type="AlphaFoldDB" id="A0A923HLA3"/>
<dbReference type="PROSITE" id="PS50887">
    <property type="entry name" value="GGDEF"/>
    <property type="match status" value="1"/>
</dbReference>
<keyword evidence="1" id="KW-0812">Transmembrane</keyword>
<feature type="chain" id="PRO_5037840741" evidence="2">
    <location>
        <begin position="28"/>
        <end position="668"/>
    </location>
</feature>
<protein>
    <submittedName>
        <fullName evidence="6">Diguanylate cyclase</fullName>
    </submittedName>
</protein>
<dbReference type="Pfam" id="PF00990">
    <property type="entry name" value="GGDEF"/>
    <property type="match status" value="1"/>
</dbReference>
<feature type="domain" description="PAC" evidence="4">
    <location>
        <begin position="440"/>
        <end position="494"/>
    </location>
</feature>
<sequence>MKLLKCLLSLSLLLIQLCPCFTPSVYALEKVSLQLKWTHEFQFAGYYAAKEKGFYQQAGLDVDIREADPSLDVNNEVLRGHTNFGVGTSSLILERKAGQPAVVLAVIFQHSPQIIVIRNGLPAQSVHDLKGKRLMLEPQSEELVAYLKAEGIPLNSISLQKHSFDVQDLVDGLTDAMSAYSFSEPYYLDQAKFDYQAFTPRSDGIDFYGDNLFTSEAEINQHPERVKAFRDASLRGWDYAITHQDEIIDLILKKYPNKNRPNTREFLRFEADKISELMRSDLLATGYMNPGRWRHIADTYADLGMLPKNFPLDNLLYEPNPAINFKLIYSIITVTLLFACVAGVITFYILRVNRRLAQSLDELRAGALKLKLLSMAIEHSPTSVIITGPDTRIQYVNSQFTKETGYSADDAYGKTPRILQSGLTRVETYQDMWADLSQGKLWKGELINRRKSGEVYWEEAHISPVNDENGKLTHYIAVKLDITERKHTSDRLVHMAHHDGLTNLPNRILFFERVEQGLALARRNHTKLALMFIDLDRFKPINDRFGHAVGDAILQEAAKRMLECVREADTVGRIGGDEFIGLMLDIGDHENAEAVATKICNALSIAFNVSGDIHQLSASIGVAVYPEHGHDEISLAKSADLAMYCAKASGRNNVKVFQSDMKKMSFER</sequence>
<reference evidence="6" key="1">
    <citation type="submission" date="2020-08" db="EMBL/GenBank/DDBJ databases">
        <title>Novel species isolated from subtropical streams in China.</title>
        <authorList>
            <person name="Lu H."/>
        </authorList>
    </citation>
    <scope>NUCLEOTIDE SEQUENCE</scope>
    <source>
        <strain evidence="6">KACC 12607</strain>
    </source>
</reference>
<dbReference type="SMART" id="SM00086">
    <property type="entry name" value="PAC"/>
    <property type="match status" value="1"/>
</dbReference>
<dbReference type="NCBIfam" id="TIGR00229">
    <property type="entry name" value="sensory_box"/>
    <property type="match status" value="1"/>
</dbReference>
<keyword evidence="2" id="KW-0732">Signal</keyword>
<dbReference type="PANTHER" id="PTHR46663">
    <property type="entry name" value="DIGUANYLATE CYCLASE DGCT-RELATED"/>
    <property type="match status" value="1"/>
</dbReference>
<dbReference type="Gene3D" id="3.40.190.10">
    <property type="entry name" value="Periplasmic binding protein-like II"/>
    <property type="match status" value="2"/>
</dbReference>
<dbReference type="CDD" id="cd01949">
    <property type="entry name" value="GGDEF"/>
    <property type="match status" value="1"/>
</dbReference>
<evidence type="ECO:0000313" key="6">
    <source>
        <dbReference type="EMBL" id="MBC3863792.1"/>
    </source>
</evidence>
<feature type="domain" description="PAS" evidence="3">
    <location>
        <begin position="369"/>
        <end position="415"/>
    </location>
</feature>
<dbReference type="PROSITE" id="PS50113">
    <property type="entry name" value="PAC"/>
    <property type="match status" value="1"/>
</dbReference>
<keyword evidence="1" id="KW-0472">Membrane</keyword>
<name>A0A923HLA3_9BURK</name>
<dbReference type="EMBL" id="JACOFV010000017">
    <property type="protein sequence ID" value="MBC3863792.1"/>
    <property type="molecule type" value="Genomic_DNA"/>
</dbReference>
<dbReference type="InterPro" id="IPR000014">
    <property type="entry name" value="PAS"/>
</dbReference>
<dbReference type="NCBIfam" id="TIGR00254">
    <property type="entry name" value="GGDEF"/>
    <property type="match status" value="1"/>
</dbReference>
<dbReference type="InterPro" id="IPR000160">
    <property type="entry name" value="GGDEF_dom"/>
</dbReference>
<evidence type="ECO:0000313" key="7">
    <source>
        <dbReference type="Proteomes" id="UP000634011"/>
    </source>
</evidence>
<dbReference type="InterPro" id="IPR035965">
    <property type="entry name" value="PAS-like_dom_sf"/>
</dbReference>
<dbReference type="SUPFAM" id="SSF55073">
    <property type="entry name" value="Nucleotide cyclase"/>
    <property type="match status" value="1"/>
</dbReference>
<feature type="domain" description="GGDEF" evidence="5">
    <location>
        <begin position="526"/>
        <end position="659"/>
    </location>
</feature>
<evidence type="ECO:0000259" key="5">
    <source>
        <dbReference type="PROSITE" id="PS50887"/>
    </source>
</evidence>
<evidence type="ECO:0000256" key="2">
    <source>
        <dbReference type="SAM" id="SignalP"/>
    </source>
</evidence>
<dbReference type="SUPFAM" id="SSF53850">
    <property type="entry name" value="Periplasmic binding protein-like II"/>
    <property type="match status" value="1"/>
</dbReference>
<dbReference type="SMART" id="SM00091">
    <property type="entry name" value="PAS"/>
    <property type="match status" value="1"/>
</dbReference>
<dbReference type="InterPro" id="IPR015168">
    <property type="entry name" value="SsuA/THI5"/>
</dbReference>
<feature type="signal peptide" evidence="2">
    <location>
        <begin position="1"/>
        <end position="27"/>
    </location>
</feature>
<dbReference type="InterPro" id="IPR043128">
    <property type="entry name" value="Rev_trsase/Diguanyl_cyclase"/>
</dbReference>
<organism evidence="6 7">
    <name type="scientific">Undibacterium jejuense</name>
    <dbReference type="NCBI Taxonomy" id="1344949"/>
    <lineage>
        <taxon>Bacteria</taxon>
        <taxon>Pseudomonadati</taxon>
        <taxon>Pseudomonadota</taxon>
        <taxon>Betaproteobacteria</taxon>
        <taxon>Burkholderiales</taxon>
        <taxon>Oxalobacteraceae</taxon>
        <taxon>Undibacterium</taxon>
    </lineage>
</organism>
<dbReference type="FunFam" id="3.30.70.270:FF:000001">
    <property type="entry name" value="Diguanylate cyclase domain protein"/>
    <property type="match status" value="1"/>
</dbReference>
<dbReference type="InterPro" id="IPR029787">
    <property type="entry name" value="Nucleotide_cyclase"/>
</dbReference>
<evidence type="ECO:0000259" key="3">
    <source>
        <dbReference type="PROSITE" id="PS50112"/>
    </source>
</evidence>
<comment type="caution">
    <text evidence="6">The sequence shown here is derived from an EMBL/GenBank/DDBJ whole genome shotgun (WGS) entry which is preliminary data.</text>
</comment>
<proteinExistence type="predicted"/>
<evidence type="ECO:0000256" key="1">
    <source>
        <dbReference type="SAM" id="Phobius"/>
    </source>
</evidence>
<accession>A0A923HLA3</accession>
<dbReference type="GO" id="GO:0003824">
    <property type="term" value="F:catalytic activity"/>
    <property type="evidence" value="ECO:0007669"/>
    <property type="project" value="UniProtKB-ARBA"/>
</dbReference>
<dbReference type="InterPro" id="IPR001610">
    <property type="entry name" value="PAC"/>
</dbReference>
<dbReference type="RefSeq" id="WP_186913734.1">
    <property type="nucleotide sequence ID" value="NZ_JACOFV010000017.1"/>
</dbReference>
<feature type="transmembrane region" description="Helical" evidence="1">
    <location>
        <begin position="327"/>
        <end position="350"/>
    </location>
</feature>
<dbReference type="InterPro" id="IPR052163">
    <property type="entry name" value="DGC-Regulatory_Protein"/>
</dbReference>
<dbReference type="PANTHER" id="PTHR46663:SF3">
    <property type="entry name" value="SLL0267 PROTEIN"/>
    <property type="match status" value="1"/>
</dbReference>